<dbReference type="Proteomes" id="UP000762676">
    <property type="component" value="Unassembled WGS sequence"/>
</dbReference>
<dbReference type="EMBL" id="BMAT01001966">
    <property type="protein sequence ID" value="GFR96170.1"/>
    <property type="molecule type" value="Genomic_DNA"/>
</dbReference>
<organism evidence="1 2">
    <name type="scientific">Elysia marginata</name>
    <dbReference type="NCBI Taxonomy" id="1093978"/>
    <lineage>
        <taxon>Eukaryota</taxon>
        <taxon>Metazoa</taxon>
        <taxon>Spiralia</taxon>
        <taxon>Lophotrochozoa</taxon>
        <taxon>Mollusca</taxon>
        <taxon>Gastropoda</taxon>
        <taxon>Heterobranchia</taxon>
        <taxon>Euthyneura</taxon>
        <taxon>Panpulmonata</taxon>
        <taxon>Sacoglossa</taxon>
        <taxon>Placobranchoidea</taxon>
        <taxon>Plakobranchidae</taxon>
        <taxon>Elysia</taxon>
    </lineage>
</organism>
<accession>A0AAV4HHS7</accession>
<proteinExistence type="predicted"/>
<name>A0AAV4HHS7_9GAST</name>
<evidence type="ECO:0000313" key="2">
    <source>
        <dbReference type="Proteomes" id="UP000762676"/>
    </source>
</evidence>
<dbReference type="AlphaFoldDB" id="A0AAV4HHS7"/>
<sequence length="136" mass="15016">MPFIINVSIGIKCGEFGRKRCALIFVAAERIGHQAYEQSKPCTATTVSRAEQCLTRPVNGPYVCSSWPRVAEPGPSWHSTRAPSAWFSRLLPGGELPATSRFCLAMLAERWKVRNEIGGSWAGEGVYRAKKTNSMQ</sequence>
<evidence type="ECO:0000313" key="1">
    <source>
        <dbReference type="EMBL" id="GFR96170.1"/>
    </source>
</evidence>
<reference evidence="1 2" key="1">
    <citation type="journal article" date="2021" name="Elife">
        <title>Chloroplast acquisition without the gene transfer in kleptoplastic sea slugs, Plakobranchus ocellatus.</title>
        <authorList>
            <person name="Maeda T."/>
            <person name="Takahashi S."/>
            <person name="Yoshida T."/>
            <person name="Shimamura S."/>
            <person name="Takaki Y."/>
            <person name="Nagai Y."/>
            <person name="Toyoda A."/>
            <person name="Suzuki Y."/>
            <person name="Arimoto A."/>
            <person name="Ishii H."/>
            <person name="Satoh N."/>
            <person name="Nishiyama T."/>
            <person name="Hasebe M."/>
            <person name="Maruyama T."/>
            <person name="Minagawa J."/>
            <person name="Obokata J."/>
            <person name="Shigenobu S."/>
        </authorList>
    </citation>
    <scope>NUCLEOTIDE SEQUENCE [LARGE SCALE GENOMIC DNA]</scope>
</reference>
<keyword evidence="2" id="KW-1185">Reference proteome</keyword>
<protein>
    <submittedName>
        <fullName evidence="1">Uncharacterized protein</fullName>
    </submittedName>
</protein>
<comment type="caution">
    <text evidence="1">The sequence shown here is derived from an EMBL/GenBank/DDBJ whole genome shotgun (WGS) entry which is preliminary data.</text>
</comment>
<gene>
    <name evidence="1" type="ORF">ElyMa_000961300</name>
</gene>